<feature type="transmembrane region" description="Helical" evidence="2">
    <location>
        <begin position="249"/>
        <end position="270"/>
    </location>
</feature>
<dbReference type="Proteomes" id="UP001589894">
    <property type="component" value="Unassembled WGS sequence"/>
</dbReference>
<reference evidence="3 4" key="1">
    <citation type="submission" date="2024-09" db="EMBL/GenBank/DDBJ databases">
        <authorList>
            <person name="Sun Q."/>
            <person name="Mori K."/>
        </authorList>
    </citation>
    <scope>NUCLEOTIDE SEQUENCE [LARGE SCALE GENOMIC DNA]</scope>
    <source>
        <strain evidence="3 4">TBRC 2205</strain>
    </source>
</reference>
<name>A0ABV6NTU5_9ACTN</name>
<feature type="transmembrane region" description="Helical" evidence="2">
    <location>
        <begin position="90"/>
        <end position="115"/>
    </location>
</feature>
<dbReference type="EMBL" id="JBHLUE010000004">
    <property type="protein sequence ID" value="MFC0564194.1"/>
    <property type="molecule type" value="Genomic_DNA"/>
</dbReference>
<feature type="transmembrane region" description="Helical" evidence="2">
    <location>
        <begin position="172"/>
        <end position="195"/>
    </location>
</feature>
<feature type="transmembrane region" description="Helical" evidence="2">
    <location>
        <begin position="58"/>
        <end position="78"/>
    </location>
</feature>
<keyword evidence="4" id="KW-1185">Reference proteome</keyword>
<dbReference type="RefSeq" id="WP_377337139.1">
    <property type="nucleotide sequence ID" value="NZ_JBHLUE010000004.1"/>
</dbReference>
<evidence type="ECO:0000313" key="4">
    <source>
        <dbReference type="Proteomes" id="UP001589894"/>
    </source>
</evidence>
<keyword evidence="2" id="KW-0472">Membrane</keyword>
<feature type="transmembrane region" description="Helical" evidence="2">
    <location>
        <begin position="127"/>
        <end position="145"/>
    </location>
</feature>
<accession>A0ABV6NTU5</accession>
<organism evidence="3 4">
    <name type="scientific">Plantactinospora siamensis</name>
    <dbReference type="NCBI Taxonomy" id="555372"/>
    <lineage>
        <taxon>Bacteria</taxon>
        <taxon>Bacillati</taxon>
        <taxon>Actinomycetota</taxon>
        <taxon>Actinomycetes</taxon>
        <taxon>Micromonosporales</taxon>
        <taxon>Micromonosporaceae</taxon>
        <taxon>Plantactinospora</taxon>
    </lineage>
</organism>
<evidence type="ECO:0000256" key="2">
    <source>
        <dbReference type="SAM" id="Phobius"/>
    </source>
</evidence>
<feature type="transmembrane region" description="Helical" evidence="2">
    <location>
        <begin position="28"/>
        <end position="46"/>
    </location>
</feature>
<gene>
    <name evidence="3" type="ORF">ACFFHU_08450</name>
</gene>
<sequence>MTTTRAGAAAAVRPPRDRGVAPARSSSAVLAWALGYGGLRLVWAVGAAPAFPGSSRDIAATHALVAGLAGAAALVAAAQRRARWSWPFGLAGWAVAGGLLATAPMLLLDLVGLVIPGLGLPFDPGSFLTRLGVAGGAVLLGRATLDHRRRRGPGCPRCGRTAGDRPAAGPPWWAWAGAYAAVAGCLVRLAAQLAVGFDMIPLTAGPAVLVFEGGFLLAGLLLPLALVHSWGRIWPRWAGPLAGRRVPRWLVLGPAYVLATGLVVYFGVGLGQLTVAAVRGEEPGLGLPYAFYWVAMPAYWIWGLGLGAAALAYARSTRPPCPHCEPEPRPPALVDRPPRTRPGPPGLIKRCASGSTPSPTQGS</sequence>
<evidence type="ECO:0000256" key="1">
    <source>
        <dbReference type="SAM" id="MobiDB-lite"/>
    </source>
</evidence>
<feature type="transmembrane region" description="Helical" evidence="2">
    <location>
        <begin position="290"/>
        <end position="313"/>
    </location>
</feature>
<keyword evidence="2" id="KW-0812">Transmembrane</keyword>
<protein>
    <submittedName>
        <fullName evidence="3">Uncharacterized protein</fullName>
    </submittedName>
</protein>
<proteinExistence type="predicted"/>
<feature type="region of interest" description="Disordered" evidence="1">
    <location>
        <begin position="1"/>
        <end position="21"/>
    </location>
</feature>
<feature type="compositionally biased region" description="Polar residues" evidence="1">
    <location>
        <begin position="353"/>
        <end position="363"/>
    </location>
</feature>
<feature type="compositionally biased region" description="Low complexity" evidence="1">
    <location>
        <begin position="1"/>
        <end position="13"/>
    </location>
</feature>
<keyword evidence="2" id="KW-1133">Transmembrane helix</keyword>
<evidence type="ECO:0000313" key="3">
    <source>
        <dbReference type="EMBL" id="MFC0564194.1"/>
    </source>
</evidence>
<feature type="region of interest" description="Disordered" evidence="1">
    <location>
        <begin position="322"/>
        <end position="363"/>
    </location>
</feature>
<feature type="transmembrane region" description="Helical" evidence="2">
    <location>
        <begin position="207"/>
        <end position="228"/>
    </location>
</feature>
<comment type="caution">
    <text evidence="3">The sequence shown here is derived from an EMBL/GenBank/DDBJ whole genome shotgun (WGS) entry which is preliminary data.</text>
</comment>